<reference evidence="3 4" key="1">
    <citation type="journal article" date="2020" name="Cell">
        <title>Large-Scale Comparative Analyses of Tick Genomes Elucidate Their Genetic Diversity and Vector Capacities.</title>
        <authorList>
            <consortium name="Tick Genome and Microbiome Consortium (TIGMIC)"/>
            <person name="Jia N."/>
            <person name="Wang J."/>
            <person name="Shi W."/>
            <person name="Du L."/>
            <person name="Sun Y."/>
            <person name="Zhan W."/>
            <person name="Jiang J.F."/>
            <person name="Wang Q."/>
            <person name="Zhang B."/>
            <person name="Ji P."/>
            <person name="Bell-Sakyi L."/>
            <person name="Cui X.M."/>
            <person name="Yuan T.T."/>
            <person name="Jiang B.G."/>
            <person name="Yang W.F."/>
            <person name="Lam T.T."/>
            <person name="Chang Q.C."/>
            <person name="Ding S.J."/>
            <person name="Wang X.J."/>
            <person name="Zhu J.G."/>
            <person name="Ruan X.D."/>
            <person name="Zhao L."/>
            <person name="Wei J.T."/>
            <person name="Ye R.Z."/>
            <person name="Que T.C."/>
            <person name="Du C.H."/>
            <person name="Zhou Y.H."/>
            <person name="Cheng J.X."/>
            <person name="Dai P.F."/>
            <person name="Guo W.B."/>
            <person name="Han X.H."/>
            <person name="Huang E.J."/>
            <person name="Li L.F."/>
            <person name="Wei W."/>
            <person name="Gao Y.C."/>
            <person name="Liu J.Z."/>
            <person name="Shao H.Z."/>
            <person name="Wang X."/>
            <person name="Wang C.C."/>
            <person name="Yang T.C."/>
            <person name="Huo Q.B."/>
            <person name="Li W."/>
            <person name="Chen H.Y."/>
            <person name="Chen S.E."/>
            <person name="Zhou L.G."/>
            <person name="Ni X.B."/>
            <person name="Tian J.H."/>
            <person name="Sheng Y."/>
            <person name="Liu T."/>
            <person name="Pan Y.S."/>
            <person name="Xia L.Y."/>
            <person name="Li J."/>
            <person name="Zhao F."/>
            <person name="Cao W.C."/>
        </authorList>
    </citation>
    <scope>NUCLEOTIDE SEQUENCE [LARGE SCALE GENOMIC DNA]</scope>
    <source>
        <strain evidence="3">HaeL-2018</strain>
    </source>
</reference>
<feature type="compositionally biased region" description="Basic residues" evidence="1">
    <location>
        <begin position="277"/>
        <end position="288"/>
    </location>
</feature>
<dbReference type="GO" id="GO:0003824">
    <property type="term" value="F:catalytic activity"/>
    <property type="evidence" value="ECO:0007669"/>
    <property type="project" value="InterPro"/>
</dbReference>
<dbReference type="InterPro" id="IPR036691">
    <property type="entry name" value="Endo/exonu/phosph_ase_sf"/>
</dbReference>
<dbReference type="OMA" id="YITHWAS"/>
<accession>A0A9J6FG42</accession>
<evidence type="ECO:0000313" key="4">
    <source>
        <dbReference type="Proteomes" id="UP000821853"/>
    </source>
</evidence>
<evidence type="ECO:0000313" key="3">
    <source>
        <dbReference type="EMBL" id="KAH9361369.1"/>
    </source>
</evidence>
<dbReference type="Pfam" id="PF14529">
    <property type="entry name" value="Exo_endo_phos_2"/>
    <property type="match status" value="1"/>
</dbReference>
<name>A0A9J6FG42_HAELO</name>
<dbReference type="VEuPathDB" id="VectorBase:HLOH_062612"/>
<protein>
    <recommendedName>
        <fullName evidence="2">Endonuclease/exonuclease/phosphatase domain-containing protein</fullName>
    </recommendedName>
</protein>
<dbReference type="InterPro" id="IPR005135">
    <property type="entry name" value="Endo/exonuclease/phosphatase"/>
</dbReference>
<dbReference type="AlphaFoldDB" id="A0A9J6FG42"/>
<organism evidence="3 4">
    <name type="scientific">Haemaphysalis longicornis</name>
    <name type="common">Bush tick</name>
    <dbReference type="NCBI Taxonomy" id="44386"/>
    <lineage>
        <taxon>Eukaryota</taxon>
        <taxon>Metazoa</taxon>
        <taxon>Ecdysozoa</taxon>
        <taxon>Arthropoda</taxon>
        <taxon>Chelicerata</taxon>
        <taxon>Arachnida</taxon>
        <taxon>Acari</taxon>
        <taxon>Parasitiformes</taxon>
        <taxon>Ixodida</taxon>
        <taxon>Ixodoidea</taxon>
        <taxon>Ixodidae</taxon>
        <taxon>Haemaphysalinae</taxon>
        <taxon>Haemaphysalis</taxon>
    </lineage>
</organism>
<proteinExistence type="predicted"/>
<evidence type="ECO:0000256" key="1">
    <source>
        <dbReference type="SAM" id="MobiDB-lite"/>
    </source>
</evidence>
<dbReference type="Gene3D" id="3.60.10.10">
    <property type="entry name" value="Endonuclease/exonuclease/phosphatase"/>
    <property type="match status" value="1"/>
</dbReference>
<evidence type="ECO:0000259" key="2">
    <source>
        <dbReference type="Pfam" id="PF14529"/>
    </source>
</evidence>
<dbReference type="OrthoDB" id="6513770at2759"/>
<feature type="domain" description="Endonuclease/exonuclease/phosphatase" evidence="2">
    <location>
        <begin position="117"/>
        <end position="239"/>
    </location>
</feature>
<dbReference type="EMBL" id="JABSTR010000001">
    <property type="protein sequence ID" value="KAH9361369.1"/>
    <property type="molecule type" value="Genomic_DNA"/>
</dbReference>
<gene>
    <name evidence="3" type="ORF">HPB48_020263</name>
</gene>
<dbReference type="Proteomes" id="UP000821853">
    <property type="component" value="Chromosome 1"/>
</dbReference>
<dbReference type="SUPFAM" id="SSF56219">
    <property type="entry name" value="DNase I-like"/>
    <property type="match status" value="1"/>
</dbReference>
<keyword evidence="4" id="KW-1185">Reference proteome</keyword>
<sequence>MTHNNGFNFTGYHPWTTVLQWNCRSFRRRKADFIDRFQLIQGRNTPAIIALQEVNGPLVRIPSYEGYAPRDDATQPVKAALFIHGGFTHVELDTQPWCNAFTEVAGCRVEISPHRTILVFSVYISPEGARKKSQLSHIDLSFVQHFQKLYPKDVTVMCGDFNAQHVAWGYEKTSAWGKYIMADATAYGLTLLNAPLTHTRLGQTQKQADTTPDLSWVSHPKLVRWKTDKDTLGSDHLPILIHLRTGGQRPQRTSAGSYAKTAYITHWASVHFNGRATSRRNSKSHRPAVHGERTMYQEIARPSRSPGARQTLGDAVEPPVANFRSVQKVWSCATSQATPSRGSEENRESH</sequence>
<comment type="caution">
    <text evidence="3">The sequence shown here is derived from an EMBL/GenBank/DDBJ whole genome shotgun (WGS) entry which is preliminary data.</text>
</comment>
<feature type="region of interest" description="Disordered" evidence="1">
    <location>
        <begin position="275"/>
        <end position="315"/>
    </location>
</feature>